<sequence>MRLVSTAAALAACCASAHAFSDTSPFIMWTTAKLENPATSDQIQSMGEVHTSVEKLLADCPTERYLIVSQPNVHAGDLLPNDVSPNLDRSVRKAEFMYTVAEVAGQLDMQTISTYIRRACEKPFIDELELAALPSDNGAETLKKNDEELGMVLEQYEREGSYTVIYAGIRRETHKTYQADFQDYQENVHTELKRSLHGIQQRADNSTRNLPLFEKYQYFSPGIFMGLVSLVVLMSILYAGISAVASLEVPYGAFDKEMGPAAQKKQQ</sequence>
<name>A0ACC0DDK6_9PEZI</name>
<comment type="caution">
    <text evidence="1">The sequence shown here is derived from an EMBL/GenBank/DDBJ whole genome shotgun (WGS) entry which is preliminary data.</text>
</comment>
<dbReference type="Proteomes" id="UP001497680">
    <property type="component" value="Unassembled WGS sequence"/>
</dbReference>
<evidence type="ECO:0000313" key="1">
    <source>
        <dbReference type="EMBL" id="KAI6090857.1"/>
    </source>
</evidence>
<gene>
    <name evidence="1" type="ORF">F4821DRAFT_228026</name>
</gene>
<keyword evidence="2" id="KW-1185">Reference proteome</keyword>
<dbReference type="EMBL" id="MU394289">
    <property type="protein sequence ID" value="KAI6090857.1"/>
    <property type="molecule type" value="Genomic_DNA"/>
</dbReference>
<accession>A0ACC0DDK6</accession>
<evidence type="ECO:0000313" key="2">
    <source>
        <dbReference type="Proteomes" id="UP001497680"/>
    </source>
</evidence>
<proteinExistence type="predicted"/>
<organism evidence="1 2">
    <name type="scientific">Hypoxylon rubiginosum</name>
    <dbReference type="NCBI Taxonomy" id="110542"/>
    <lineage>
        <taxon>Eukaryota</taxon>
        <taxon>Fungi</taxon>
        <taxon>Dikarya</taxon>
        <taxon>Ascomycota</taxon>
        <taxon>Pezizomycotina</taxon>
        <taxon>Sordariomycetes</taxon>
        <taxon>Xylariomycetidae</taxon>
        <taxon>Xylariales</taxon>
        <taxon>Hypoxylaceae</taxon>
        <taxon>Hypoxylon</taxon>
    </lineage>
</organism>
<reference evidence="1 2" key="1">
    <citation type="journal article" date="2022" name="New Phytol.">
        <title>Ecological generalism drives hyperdiversity of secondary metabolite gene clusters in xylarialean endophytes.</title>
        <authorList>
            <person name="Franco M.E.E."/>
            <person name="Wisecaver J.H."/>
            <person name="Arnold A.E."/>
            <person name="Ju Y.M."/>
            <person name="Slot J.C."/>
            <person name="Ahrendt S."/>
            <person name="Moore L.P."/>
            <person name="Eastman K.E."/>
            <person name="Scott K."/>
            <person name="Konkel Z."/>
            <person name="Mondo S.J."/>
            <person name="Kuo A."/>
            <person name="Hayes R.D."/>
            <person name="Haridas S."/>
            <person name="Andreopoulos B."/>
            <person name="Riley R."/>
            <person name="LaButti K."/>
            <person name="Pangilinan J."/>
            <person name="Lipzen A."/>
            <person name="Amirebrahimi M."/>
            <person name="Yan J."/>
            <person name="Adam C."/>
            <person name="Keymanesh K."/>
            <person name="Ng V."/>
            <person name="Louie K."/>
            <person name="Northen T."/>
            <person name="Drula E."/>
            <person name="Henrissat B."/>
            <person name="Hsieh H.M."/>
            <person name="Youens-Clark K."/>
            <person name="Lutzoni F."/>
            <person name="Miadlikowska J."/>
            <person name="Eastwood D.C."/>
            <person name="Hamelin R.C."/>
            <person name="Grigoriev I.V."/>
            <person name="U'Ren J.M."/>
        </authorList>
    </citation>
    <scope>NUCLEOTIDE SEQUENCE [LARGE SCALE GENOMIC DNA]</scope>
    <source>
        <strain evidence="1 2">ER1909</strain>
    </source>
</reference>
<protein>
    <submittedName>
        <fullName evidence="1">BIG1-domain-containing protein</fullName>
    </submittedName>
</protein>